<evidence type="ECO:0000259" key="2">
    <source>
        <dbReference type="Pfam" id="PF12090"/>
    </source>
</evidence>
<proteinExistence type="inferred from homology"/>
<evidence type="ECO:0000313" key="3">
    <source>
        <dbReference type="EMBL" id="ESO88478.1"/>
    </source>
</evidence>
<evidence type="ECO:0000256" key="1">
    <source>
        <dbReference type="ARBA" id="ARBA00009112"/>
    </source>
</evidence>
<dbReference type="GO" id="GO:0003712">
    <property type="term" value="F:transcription coregulator activity"/>
    <property type="evidence" value="ECO:0007669"/>
    <property type="project" value="InterPro"/>
</dbReference>
<protein>
    <recommendedName>
        <fullName evidence="2">Spt20-like SEP domain-containing protein</fullName>
    </recommendedName>
</protein>
<comment type="similarity">
    <text evidence="1">Belongs to the SPT20 family.</text>
</comment>
<evidence type="ECO:0000313" key="4">
    <source>
        <dbReference type="Proteomes" id="UP000030746"/>
    </source>
</evidence>
<reference evidence="3 4" key="1">
    <citation type="journal article" date="2013" name="Nature">
        <title>Insights into bilaterian evolution from three spiralian genomes.</title>
        <authorList>
            <person name="Simakov O."/>
            <person name="Marletaz F."/>
            <person name="Cho S.J."/>
            <person name="Edsinger-Gonzales E."/>
            <person name="Havlak P."/>
            <person name="Hellsten U."/>
            <person name="Kuo D.H."/>
            <person name="Larsson T."/>
            <person name="Lv J."/>
            <person name="Arendt D."/>
            <person name="Savage R."/>
            <person name="Osoegawa K."/>
            <person name="de Jong P."/>
            <person name="Grimwood J."/>
            <person name="Chapman J.A."/>
            <person name="Shapiro H."/>
            <person name="Aerts A."/>
            <person name="Otillar R.P."/>
            <person name="Terry A.Y."/>
            <person name="Boore J.L."/>
            <person name="Grigoriev I.V."/>
            <person name="Lindberg D.R."/>
            <person name="Seaver E.C."/>
            <person name="Weisblat D.A."/>
            <person name="Putnam N.H."/>
            <person name="Rokhsar D.S."/>
        </authorList>
    </citation>
    <scope>NUCLEOTIDE SEQUENCE [LARGE SCALE GENOMIC DNA]</scope>
</reference>
<accession>V3ZBS4</accession>
<organism evidence="3 4">
    <name type="scientific">Lottia gigantea</name>
    <name type="common">Giant owl limpet</name>
    <dbReference type="NCBI Taxonomy" id="225164"/>
    <lineage>
        <taxon>Eukaryota</taxon>
        <taxon>Metazoa</taxon>
        <taxon>Spiralia</taxon>
        <taxon>Lophotrochozoa</taxon>
        <taxon>Mollusca</taxon>
        <taxon>Gastropoda</taxon>
        <taxon>Patellogastropoda</taxon>
        <taxon>Lottioidea</taxon>
        <taxon>Lottiidae</taxon>
        <taxon>Lottia</taxon>
    </lineage>
</organism>
<dbReference type="CTD" id="20232555"/>
<dbReference type="Pfam" id="PF12090">
    <property type="entry name" value="Spt20_SEP"/>
    <property type="match status" value="1"/>
</dbReference>
<dbReference type="OMA" id="CDSERIW"/>
<dbReference type="OrthoDB" id="1932706at2759"/>
<dbReference type="STRING" id="225164.V3ZBS4"/>
<dbReference type="PANTHER" id="PTHR13526">
    <property type="entry name" value="TRANSCRIPTION FACTOR SPT20 HOMOLOG"/>
    <property type="match status" value="1"/>
</dbReference>
<dbReference type="RefSeq" id="XP_009060884.1">
    <property type="nucleotide sequence ID" value="XM_009062636.1"/>
</dbReference>
<sequence>MFLRTLSLNLTFHRYLYYFFSKSIHDKLLDLYLEEKEKQEDNSELDTSTYLLAKLVKRDKLNCLVLNLYPANEGHSLMLKARNGIETETIKLPYEESELLEYVDEAQLPPFLVDLLEKSNLNVFYSGCVIVEVRDYRRSAISSHDSQYVLLRPTPQSLLCDINALMSENENLVTQEDEFMLESEILLATEEPLCLDPSPAVCLINNRIQFEDKTLCNPDLKRTVKKFSQVSVNRKRKLAQAPAPKELKLFDFISRKKDKNKVTVGNKPTTKAKSVSNI</sequence>
<dbReference type="Proteomes" id="UP000030746">
    <property type="component" value="Unassembled WGS sequence"/>
</dbReference>
<dbReference type="EMBL" id="KB202685">
    <property type="protein sequence ID" value="ESO88478.1"/>
    <property type="molecule type" value="Genomic_DNA"/>
</dbReference>
<dbReference type="GO" id="GO:0000124">
    <property type="term" value="C:SAGA complex"/>
    <property type="evidence" value="ECO:0007669"/>
    <property type="project" value="InterPro"/>
</dbReference>
<keyword evidence="4" id="KW-1185">Reference proteome</keyword>
<dbReference type="PANTHER" id="PTHR13526:SF8">
    <property type="entry name" value="TRANSCRIPTION FACTOR SPT20 HOMOLOG"/>
    <property type="match status" value="1"/>
</dbReference>
<dbReference type="GeneID" id="20232555"/>
<gene>
    <name evidence="3" type="ORF">LOTGIDRAFT_126056</name>
</gene>
<dbReference type="InterPro" id="IPR021950">
    <property type="entry name" value="Spt20"/>
</dbReference>
<feature type="domain" description="Spt20-like SEP" evidence="2">
    <location>
        <begin position="61"/>
        <end position="206"/>
    </location>
</feature>
<name>V3ZBS4_LOTGI</name>
<dbReference type="KEGG" id="lgi:LOTGIDRAFT_126056"/>
<dbReference type="HOGENOM" id="CLU_020200_2_0_1"/>
<dbReference type="GO" id="GO:0006357">
    <property type="term" value="P:regulation of transcription by RNA polymerase II"/>
    <property type="evidence" value="ECO:0007669"/>
    <property type="project" value="TreeGrafter"/>
</dbReference>
<dbReference type="InterPro" id="IPR046468">
    <property type="entry name" value="Spt20-like_SEP"/>
</dbReference>
<dbReference type="AlphaFoldDB" id="V3ZBS4"/>